<accession>A0A5N6LEN7</accession>
<dbReference type="InterPro" id="IPR035979">
    <property type="entry name" value="RBD_domain_sf"/>
</dbReference>
<dbReference type="AlphaFoldDB" id="A0A5N6LEN7"/>
<evidence type="ECO:0000313" key="9">
    <source>
        <dbReference type="Proteomes" id="UP000326396"/>
    </source>
</evidence>
<dbReference type="InterPro" id="IPR012677">
    <property type="entry name" value="Nucleotide-bd_a/b_plait_sf"/>
</dbReference>
<dbReference type="EMBL" id="SZYD01001245">
    <property type="protein sequence ID" value="KAD0936298.1"/>
    <property type="molecule type" value="Genomic_DNA"/>
</dbReference>
<sequence length="600" mass="66725">MKNFKIGDWVEVRRKSRFKGGKKYRADNGRGSNETTFFISNLPEGITDSRFKESFAGFGWLSDAYIARKRDRGGNWFGFIRFKDVKEVSKLLMELSNVRLDGAKLCVNIAKYNKDGAKQMQLGVGEQRRNYSGNFRIRENKDYADTPSFQGGHGSYKDALVGKKLPIRLTATAMNVAKWWRDYSLVVLCNDIETLNNVEDVINGLGIVGGTARYMGGLRILLTLPSIEYGRKILIEKKEELDKWFSHIEVWHGQVYDYQRIACIKVYGVPATLWGPEIFNLIGAKFGQLLYGSNASYSDCNLTYENLLILTSRFDKILGDVSVVWDDRCFNIHVSEGVEDWVPAFLGKQSEIDAHRSWVGQGLPEKGPHEWKENSHIHGELEEGEIQENNYDVPNIVASDGGQQLHGSADVIITDNNSNLNPIGGPVYVDMEESNGPIIEEICNESGPMLPRCELGLVDARPKKRPRSDYEQNTEADSVLCMENQGFGGSVLQSVAPDLNFPPPVFTPKQNRRMRSGVVNNFSGGTLGGVDSQSPDGVFCFGNAIPNPSMLNETLPGGHLEDPIQAEINETIAVGNLVGINVADFRDKIHDAIGEEGVAN</sequence>
<dbReference type="InterPro" id="IPR051106">
    <property type="entry name" value="RNA-bind/splicing_reg"/>
</dbReference>
<name>A0A5N6LEN7_9ASTR</name>
<comment type="caution">
    <text evidence="8">The sequence shown here is derived from an EMBL/GenBank/DDBJ whole genome shotgun (WGS) entry which is preliminary data.</text>
</comment>
<comment type="subcellular location">
    <subcellularLocation>
        <location evidence="1">Nucleus</location>
    </subcellularLocation>
</comment>
<dbReference type="PANTHER" id="PTHR48028:SF4">
    <property type="entry name" value="SC35-LIKE SPLICING FACTOR"/>
    <property type="match status" value="1"/>
</dbReference>
<keyword evidence="3 6" id="KW-0694">RNA-binding</keyword>
<protein>
    <recommendedName>
        <fullName evidence="7">RRM domain-containing protein</fullName>
    </recommendedName>
</protein>
<organism evidence="8 9">
    <name type="scientific">Mikania micrantha</name>
    <name type="common">bitter vine</name>
    <dbReference type="NCBI Taxonomy" id="192012"/>
    <lineage>
        <taxon>Eukaryota</taxon>
        <taxon>Viridiplantae</taxon>
        <taxon>Streptophyta</taxon>
        <taxon>Embryophyta</taxon>
        <taxon>Tracheophyta</taxon>
        <taxon>Spermatophyta</taxon>
        <taxon>Magnoliopsida</taxon>
        <taxon>eudicotyledons</taxon>
        <taxon>Gunneridae</taxon>
        <taxon>Pentapetalae</taxon>
        <taxon>asterids</taxon>
        <taxon>campanulids</taxon>
        <taxon>Asterales</taxon>
        <taxon>Asteraceae</taxon>
        <taxon>Asteroideae</taxon>
        <taxon>Heliantheae alliance</taxon>
        <taxon>Eupatorieae</taxon>
        <taxon>Mikania</taxon>
    </lineage>
</organism>
<dbReference type="GO" id="GO:0005634">
    <property type="term" value="C:nucleus"/>
    <property type="evidence" value="ECO:0007669"/>
    <property type="project" value="UniProtKB-SubCell"/>
</dbReference>
<keyword evidence="9" id="KW-1185">Reference proteome</keyword>
<evidence type="ECO:0000256" key="3">
    <source>
        <dbReference type="ARBA" id="ARBA00022884"/>
    </source>
</evidence>
<dbReference type="GO" id="GO:0003723">
    <property type="term" value="F:RNA binding"/>
    <property type="evidence" value="ECO:0007669"/>
    <property type="project" value="UniProtKB-UniRule"/>
</dbReference>
<feature type="domain" description="RRM" evidence="7">
    <location>
        <begin position="35"/>
        <end position="112"/>
    </location>
</feature>
<evidence type="ECO:0000256" key="1">
    <source>
        <dbReference type="ARBA" id="ARBA00004123"/>
    </source>
</evidence>
<reference evidence="8 9" key="1">
    <citation type="submission" date="2019-05" db="EMBL/GenBank/DDBJ databases">
        <title>Mikania micrantha, genome provides insights into the molecular mechanism of rapid growth.</title>
        <authorList>
            <person name="Liu B."/>
        </authorList>
    </citation>
    <scope>NUCLEOTIDE SEQUENCE [LARGE SCALE GENOMIC DNA]</scope>
    <source>
        <strain evidence="8">NLD-2019</strain>
        <tissue evidence="8">Leaf</tissue>
    </source>
</reference>
<evidence type="ECO:0000313" key="8">
    <source>
        <dbReference type="EMBL" id="KAD0936298.1"/>
    </source>
</evidence>
<dbReference type="GO" id="GO:0006397">
    <property type="term" value="P:mRNA processing"/>
    <property type="evidence" value="ECO:0007669"/>
    <property type="project" value="UniProtKB-KW"/>
</dbReference>
<dbReference type="SUPFAM" id="SSF54928">
    <property type="entry name" value="RNA-binding domain, RBD"/>
    <property type="match status" value="1"/>
</dbReference>
<gene>
    <name evidence="8" type="ORF">E3N88_43530</name>
</gene>
<evidence type="ECO:0000256" key="2">
    <source>
        <dbReference type="ARBA" id="ARBA00022664"/>
    </source>
</evidence>
<dbReference type="OrthoDB" id="1750209at2759"/>
<dbReference type="Gene3D" id="3.30.70.330">
    <property type="match status" value="1"/>
</dbReference>
<dbReference type="Proteomes" id="UP000326396">
    <property type="component" value="Unassembled WGS sequence"/>
</dbReference>
<dbReference type="PANTHER" id="PTHR48028">
    <property type="entry name" value="GLYCINE-RICH RNA-BINDING PROTEIN RZ1A"/>
    <property type="match status" value="1"/>
</dbReference>
<evidence type="ECO:0000256" key="4">
    <source>
        <dbReference type="ARBA" id="ARBA00023187"/>
    </source>
</evidence>
<evidence type="ECO:0000256" key="5">
    <source>
        <dbReference type="ARBA" id="ARBA00023242"/>
    </source>
</evidence>
<dbReference type="GO" id="GO:0008380">
    <property type="term" value="P:RNA splicing"/>
    <property type="evidence" value="ECO:0007669"/>
    <property type="project" value="UniProtKB-KW"/>
</dbReference>
<dbReference type="CDD" id="cd00590">
    <property type="entry name" value="RRM_SF"/>
    <property type="match status" value="1"/>
</dbReference>
<dbReference type="InterPro" id="IPR000504">
    <property type="entry name" value="RRM_dom"/>
</dbReference>
<keyword evidence="2" id="KW-0507">mRNA processing</keyword>
<keyword evidence="5" id="KW-0539">Nucleus</keyword>
<evidence type="ECO:0000256" key="6">
    <source>
        <dbReference type="PROSITE-ProRule" id="PRU00176"/>
    </source>
</evidence>
<dbReference type="SMART" id="SM00360">
    <property type="entry name" value="RRM"/>
    <property type="match status" value="1"/>
</dbReference>
<dbReference type="Pfam" id="PF00076">
    <property type="entry name" value="RRM_1"/>
    <property type="match status" value="1"/>
</dbReference>
<evidence type="ECO:0000259" key="7">
    <source>
        <dbReference type="PROSITE" id="PS50102"/>
    </source>
</evidence>
<dbReference type="PROSITE" id="PS50102">
    <property type="entry name" value="RRM"/>
    <property type="match status" value="1"/>
</dbReference>
<proteinExistence type="predicted"/>
<keyword evidence="4" id="KW-0508">mRNA splicing</keyword>